<keyword evidence="3" id="KW-1185">Reference proteome</keyword>
<keyword evidence="1" id="KW-0175">Coiled coil</keyword>
<dbReference type="AlphaFoldDB" id="A0A478ECC5"/>
<organism evidence="2 3">
    <name type="scientific">Talaromyces pinophilus</name>
    <name type="common">Penicillium pinophilum</name>
    <dbReference type="NCBI Taxonomy" id="128442"/>
    <lineage>
        <taxon>Eukaryota</taxon>
        <taxon>Fungi</taxon>
        <taxon>Dikarya</taxon>
        <taxon>Ascomycota</taxon>
        <taxon>Pezizomycotina</taxon>
        <taxon>Eurotiomycetes</taxon>
        <taxon>Eurotiomycetidae</taxon>
        <taxon>Eurotiales</taxon>
        <taxon>Trichocomaceae</taxon>
        <taxon>Talaromyces</taxon>
        <taxon>Talaromyces sect. Talaromyces</taxon>
    </lineage>
</organism>
<proteinExistence type="predicted"/>
<name>A0A478ECC5_TALPI</name>
<reference evidence="3" key="1">
    <citation type="journal article" date="2015" name="Genome Announc.">
        <title>Draft genome sequence of Talaromyces cellulolyticus strain Y-94, a source of lignocellulosic biomass-degrading enzymes.</title>
        <authorList>
            <person name="Fujii T."/>
            <person name="Koike H."/>
            <person name="Sawayama S."/>
            <person name="Yano S."/>
            <person name="Inoue H."/>
        </authorList>
    </citation>
    <scope>NUCLEOTIDE SEQUENCE [LARGE SCALE GENOMIC DNA]</scope>
    <source>
        <strain evidence="3">Y-94</strain>
    </source>
</reference>
<dbReference type="EMBL" id="DF933840">
    <property type="protein sequence ID" value="GAM42508.1"/>
    <property type="molecule type" value="Genomic_DNA"/>
</dbReference>
<accession>A0A478ECC5</accession>
<gene>
    <name evidence="2" type="ORF">TCE0_044f16549</name>
</gene>
<sequence length="235" mass="27039">MEPESKRVGNSGGFNLIELLGRMTKLEKQLENSKEEHKRNVEEQQAKIEELQQKIKQETQKFEERLEENDYNLLMVHTNELEWTVGLDDMKTRHKRNEVTHGGDIKLSIRTIAFLKKRGEICRAGNASIGFKTTYGFSIHELGPVIATAPEETVELFNLRGILRKLDIWRKTFAIKSKPWIEGCDQIIDAWLRAGGGSDSCIRNQAKEEYMKISQQMAGCVDDIRRRETSRATMA</sequence>
<protein>
    <submittedName>
        <fullName evidence="2">Uncharacterized protein</fullName>
    </submittedName>
</protein>
<evidence type="ECO:0000256" key="1">
    <source>
        <dbReference type="SAM" id="Coils"/>
    </source>
</evidence>
<feature type="coiled-coil region" evidence="1">
    <location>
        <begin position="16"/>
        <end position="68"/>
    </location>
</feature>
<evidence type="ECO:0000313" key="2">
    <source>
        <dbReference type="EMBL" id="GAM42508.1"/>
    </source>
</evidence>
<dbReference type="Proteomes" id="UP000053095">
    <property type="component" value="Unassembled WGS sequence"/>
</dbReference>
<evidence type="ECO:0000313" key="3">
    <source>
        <dbReference type="Proteomes" id="UP000053095"/>
    </source>
</evidence>